<name>A0A485KDS5_9STRA</name>
<reference evidence="8 9" key="1">
    <citation type="submission" date="2019-03" db="EMBL/GenBank/DDBJ databases">
        <authorList>
            <person name="Gaulin E."/>
            <person name="Dumas B."/>
        </authorList>
    </citation>
    <scope>NUCLEOTIDE SEQUENCE [LARGE SCALE GENOMIC DNA]</scope>
    <source>
        <strain evidence="8">CBS 568.67</strain>
    </source>
</reference>
<sequence length="525" mass="56197">MYHSIARYIYSPWTSQDQDGHKKKSIAVVPVGSVRKTSSQVDAWAFGFAVVAGGQFFSWNSGLVAGTVSCGISIVAMGLAYLCMVWCMAEVSSALPFAGGVYGSHGARSGSILALWRGARLNDQHPHCDLAQDPTSRALLGGPVFWRTHIGFVFVILIVFFVYGIGALSNASLKDYAGGVENAFVGGLSQLFTTLPQAAWFYSGIESLNTLANDVANPQKTIPKSQVYCMYTLLGTSWCIYLVSISLPPGAVNLPSQMAVTNGGFTAMFNVTATQATLVTLPAAVSAIPGFALTSSNILAALADSKLLPEALAHLHPVYKTPDRALVCVAVVAFAMCFPVLHLPNFGQTIYNVCMIFGFSAYIAQCLGYLYLHRHHATLDRQYTSPAGPAGAIYAIVVFATSLTSLLFAQGDGYVYVSVSGAILLVLTVYYHVYAKQRQAFSADERTQLFFAHVAKHVHAKSKAPVPSLPSVYKQRVSSTTAGNSIFQSVVPVASQPRVANNRIRSVHVKAAIAYTDRDSQDGGS</sequence>
<reference evidence="7" key="2">
    <citation type="submission" date="2019-06" db="EMBL/GenBank/DDBJ databases">
        <title>Genomics analysis of Aphanomyces spp. identifies a new class of oomycete effector associated with host adaptation.</title>
        <authorList>
            <person name="Gaulin E."/>
        </authorList>
    </citation>
    <scope>NUCLEOTIDE SEQUENCE</scope>
    <source>
        <strain evidence="7">CBS 578.67</strain>
    </source>
</reference>
<evidence type="ECO:0000256" key="4">
    <source>
        <dbReference type="ARBA" id="ARBA00023136"/>
    </source>
</evidence>
<dbReference type="GO" id="GO:0055085">
    <property type="term" value="P:transmembrane transport"/>
    <property type="evidence" value="ECO:0007669"/>
    <property type="project" value="InterPro"/>
</dbReference>
<feature type="domain" description="Amino acid permease/ SLC12A" evidence="6">
    <location>
        <begin position="154"/>
        <end position="438"/>
    </location>
</feature>
<evidence type="ECO:0000256" key="5">
    <source>
        <dbReference type="SAM" id="Phobius"/>
    </source>
</evidence>
<feature type="transmembrane region" description="Helical" evidence="5">
    <location>
        <begin position="63"/>
        <end position="87"/>
    </location>
</feature>
<keyword evidence="3 5" id="KW-1133">Transmembrane helix</keyword>
<proteinExistence type="predicted"/>
<accession>A0A485KDS5</accession>
<dbReference type="PANTHER" id="PTHR42770:SF7">
    <property type="entry name" value="MEMBRANE PROTEIN"/>
    <property type="match status" value="1"/>
</dbReference>
<dbReference type="InterPro" id="IPR050367">
    <property type="entry name" value="APC_superfamily"/>
</dbReference>
<feature type="transmembrane region" description="Helical" evidence="5">
    <location>
        <begin position="228"/>
        <end position="247"/>
    </location>
</feature>
<dbReference type="GO" id="GO:0016020">
    <property type="term" value="C:membrane"/>
    <property type="evidence" value="ECO:0007669"/>
    <property type="project" value="UniProtKB-SubCell"/>
</dbReference>
<evidence type="ECO:0000259" key="6">
    <source>
        <dbReference type="Pfam" id="PF00324"/>
    </source>
</evidence>
<keyword evidence="4 5" id="KW-0472">Membrane</keyword>
<dbReference type="EMBL" id="CAADRA010001494">
    <property type="protein sequence ID" value="VFT82096.1"/>
    <property type="molecule type" value="Genomic_DNA"/>
</dbReference>
<feature type="transmembrane region" description="Helical" evidence="5">
    <location>
        <begin position="349"/>
        <end position="372"/>
    </location>
</feature>
<dbReference type="OrthoDB" id="79158at2759"/>
<feature type="transmembrane region" description="Helical" evidence="5">
    <location>
        <begin position="144"/>
        <end position="165"/>
    </location>
</feature>
<feature type="transmembrane region" description="Helical" evidence="5">
    <location>
        <begin position="415"/>
        <end position="433"/>
    </location>
</feature>
<feature type="transmembrane region" description="Helical" evidence="5">
    <location>
        <begin position="41"/>
        <end position="57"/>
    </location>
</feature>
<dbReference type="PANTHER" id="PTHR42770">
    <property type="entry name" value="AMINO ACID TRANSPORTER-RELATED"/>
    <property type="match status" value="1"/>
</dbReference>
<evidence type="ECO:0000256" key="2">
    <source>
        <dbReference type="ARBA" id="ARBA00022692"/>
    </source>
</evidence>
<keyword evidence="2 5" id="KW-0812">Transmembrane</keyword>
<feature type="transmembrane region" description="Helical" evidence="5">
    <location>
        <begin position="392"/>
        <end position="409"/>
    </location>
</feature>
<evidence type="ECO:0000313" key="8">
    <source>
        <dbReference type="EMBL" id="VFT82096.1"/>
    </source>
</evidence>
<dbReference type="AlphaFoldDB" id="A0A485KDS5"/>
<protein>
    <submittedName>
        <fullName evidence="8">Aste57867_5012 protein</fullName>
    </submittedName>
</protein>
<keyword evidence="9" id="KW-1185">Reference proteome</keyword>
<dbReference type="Proteomes" id="UP000332933">
    <property type="component" value="Unassembled WGS sequence"/>
</dbReference>
<feature type="transmembrane region" description="Helical" evidence="5">
    <location>
        <begin position="324"/>
        <end position="343"/>
    </location>
</feature>
<dbReference type="Pfam" id="PF00324">
    <property type="entry name" value="AA_permease"/>
    <property type="match status" value="1"/>
</dbReference>
<feature type="transmembrane region" description="Helical" evidence="5">
    <location>
        <begin position="278"/>
        <end position="303"/>
    </location>
</feature>
<dbReference type="EMBL" id="VJMH01001493">
    <property type="protein sequence ID" value="KAF0711862.1"/>
    <property type="molecule type" value="Genomic_DNA"/>
</dbReference>
<dbReference type="InterPro" id="IPR004841">
    <property type="entry name" value="AA-permease/SLC12A_dom"/>
</dbReference>
<evidence type="ECO:0000256" key="1">
    <source>
        <dbReference type="ARBA" id="ARBA00004141"/>
    </source>
</evidence>
<comment type="subcellular location">
    <subcellularLocation>
        <location evidence="1">Membrane</location>
        <topology evidence="1">Multi-pass membrane protein</topology>
    </subcellularLocation>
</comment>
<organism evidence="8 9">
    <name type="scientific">Aphanomyces stellatus</name>
    <dbReference type="NCBI Taxonomy" id="120398"/>
    <lineage>
        <taxon>Eukaryota</taxon>
        <taxon>Sar</taxon>
        <taxon>Stramenopiles</taxon>
        <taxon>Oomycota</taxon>
        <taxon>Saprolegniomycetes</taxon>
        <taxon>Saprolegniales</taxon>
        <taxon>Verrucalvaceae</taxon>
        <taxon>Aphanomyces</taxon>
    </lineage>
</organism>
<gene>
    <name evidence="8" type="primary">Aste57867_5012</name>
    <name evidence="7" type="ORF">As57867_004999</name>
    <name evidence="8" type="ORF">ASTE57867_5012</name>
</gene>
<dbReference type="Gene3D" id="1.20.1740.10">
    <property type="entry name" value="Amino acid/polyamine transporter I"/>
    <property type="match status" value="1"/>
</dbReference>
<evidence type="ECO:0000313" key="7">
    <source>
        <dbReference type="EMBL" id="KAF0711862.1"/>
    </source>
</evidence>
<evidence type="ECO:0000313" key="9">
    <source>
        <dbReference type="Proteomes" id="UP000332933"/>
    </source>
</evidence>
<evidence type="ECO:0000256" key="3">
    <source>
        <dbReference type="ARBA" id="ARBA00022989"/>
    </source>
</evidence>